<proteinExistence type="predicted"/>
<name>A0A7W8L0N2_9BURK</name>
<gene>
    <name evidence="1" type="ORF">HDG41_000298</name>
</gene>
<dbReference type="Proteomes" id="UP000592820">
    <property type="component" value="Unassembled WGS sequence"/>
</dbReference>
<reference evidence="1 2" key="1">
    <citation type="submission" date="2020-08" db="EMBL/GenBank/DDBJ databases">
        <title>Genomic Encyclopedia of Type Strains, Phase IV (KMG-V): Genome sequencing to study the core and pangenomes of soil and plant-associated prokaryotes.</title>
        <authorList>
            <person name="Whitman W."/>
        </authorList>
    </citation>
    <scope>NUCLEOTIDE SEQUENCE [LARGE SCALE GENOMIC DNA]</scope>
    <source>
        <strain evidence="1 2">JPY162</strain>
    </source>
</reference>
<protein>
    <submittedName>
        <fullName evidence="1">Uncharacterized protein</fullName>
    </submittedName>
</protein>
<dbReference type="AlphaFoldDB" id="A0A7W8L0N2"/>
<evidence type="ECO:0000313" key="1">
    <source>
        <dbReference type="EMBL" id="MBB5398262.1"/>
    </source>
</evidence>
<comment type="caution">
    <text evidence="1">The sequence shown here is derived from an EMBL/GenBank/DDBJ whole genome shotgun (WGS) entry which is preliminary data.</text>
</comment>
<evidence type="ECO:0000313" key="2">
    <source>
        <dbReference type="Proteomes" id="UP000592820"/>
    </source>
</evidence>
<accession>A0A7W8L0N2</accession>
<sequence length="42" mass="4730">MLRCLDPAPQDPLKVDLPQKKALAADELRQFELRVAQLTALL</sequence>
<dbReference type="EMBL" id="JACHDE010000001">
    <property type="protein sequence ID" value="MBB5398262.1"/>
    <property type="molecule type" value="Genomic_DNA"/>
</dbReference>
<organism evidence="1 2">
    <name type="scientific">Paraburkholderia youngii</name>
    <dbReference type="NCBI Taxonomy" id="2782701"/>
    <lineage>
        <taxon>Bacteria</taxon>
        <taxon>Pseudomonadati</taxon>
        <taxon>Pseudomonadota</taxon>
        <taxon>Betaproteobacteria</taxon>
        <taxon>Burkholderiales</taxon>
        <taxon>Burkholderiaceae</taxon>
        <taxon>Paraburkholderia</taxon>
    </lineage>
</organism>
<dbReference type="RefSeq" id="WP_255214985.1">
    <property type="nucleotide sequence ID" value="NZ_JACHDE010000001.1"/>
</dbReference>